<feature type="domain" description="Beta/gamma crystallin 'Greek key'" evidence="3">
    <location>
        <begin position="10"/>
        <end position="53"/>
    </location>
</feature>
<evidence type="ECO:0000256" key="2">
    <source>
        <dbReference type="ARBA" id="ARBA00022737"/>
    </source>
</evidence>
<sequence length="276" mass="30990">MVRSCRVVRGSWVLCENKQFSGNMYVLTEEDYPSLTSMGCPSSCSVLSIKLVPMTLSVPSISLFGLEGLEGREITTVSEVISLVQEGFNNHILSVRVNSGSWVVCEHSNYRGHQFFLEPIEITNWPKFSSLQTIGSMYPVRQKRYFFRVKNNESGHFLSVQGGVGEKSGRVVATAEVELQSDIWFYQDGLVKNKLSTIMCLQVMGSVEPAARVVLWNESHQPIQTWSVKMKGLISSLTFPGMVLDVKGGKTYGKEHVVVMPENDERPSQQWEIQLL</sequence>
<dbReference type="SUPFAM" id="SSF49695">
    <property type="entry name" value="gamma-Crystallin-like"/>
    <property type="match status" value="1"/>
</dbReference>
<dbReference type="PANTHER" id="PTHR11818:SF50">
    <property type="entry name" value="BETA_GAMMA CRYSTALLIN DOMAIN-CONTAINING PROTEIN 2"/>
    <property type="match status" value="1"/>
</dbReference>
<organism evidence="4 5">
    <name type="scientific">Characodon lateralis</name>
    <dbReference type="NCBI Taxonomy" id="208331"/>
    <lineage>
        <taxon>Eukaryota</taxon>
        <taxon>Metazoa</taxon>
        <taxon>Chordata</taxon>
        <taxon>Craniata</taxon>
        <taxon>Vertebrata</taxon>
        <taxon>Euteleostomi</taxon>
        <taxon>Actinopterygii</taxon>
        <taxon>Neopterygii</taxon>
        <taxon>Teleostei</taxon>
        <taxon>Neoteleostei</taxon>
        <taxon>Acanthomorphata</taxon>
        <taxon>Ovalentaria</taxon>
        <taxon>Atherinomorphae</taxon>
        <taxon>Cyprinodontiformes</taxon>
        <taxon>Goodeidae</taxon>
        <taxon>Characodon</taxon>
    </lineage>
</organism>
<evidence type="ECO:0000259" key="3">
    <source>
        <dbReference type="PROSITE" id="PS50915"/>
    </source>
</evidence>
<dbReference type="Pfam" id="PF00030">
    <property type="entry name" value="Crystall"/>
    <property type="match status" value="2"/>
</dbReference>
<proteinExistence type="inferred from homology"/>
<dbReference type="Gene3D" id="2.60.20.10">
    <property type="entry name" value="Crystallins"/>
    <property type="match status" value="2"/>
</dbReference>
<feature type="domain" description="Beta/gamma crystallin 'Greek key'" evidence="3">
    <location>
        <begin position="100"/>
        <end position="141"/>
    </location>
</feature>
<name>A0ABU7CV17_9TELE</name>
<dbReference type="InterPro" id="IPR000772">
    <property type="entry name" value="Ricin_B_lectin"/>
</dbReference>
<dbReference type="PROSITE" id="PS50915">
    <property type="entry name" value="CRYSTALLIN_BETA_GAMMA"/>
    <property type="match status" value="2"/>
</dbReference>
<dbReference type="InterPro" id="IPR011024">
    <property type="entry name" value="G_crystallin-like"/>
</dbReference>
<dbReference type="Pfam" id="PF00652">
    <property type="entry name" value="Ricin_B_lectin"/>
    <property type="match status" value="1"/>
</dbReference>
<keyword evidence="2" id="KW-0677">Repeat</keyword>
<dbReference type="InterPro" id="IPR001064">
    <property type="entry name" value="Beta/gamma_crystallin"/>
</dbReference>
<keyword evidence="5" id="KW-1185">Reference proteome</keyword>
<dbReference type="SMART" id="SM00247">
    <property type="entry name" value="XTALbg"/>
    <property type="match status" value="2"/>
</dbReference>
<dbReference type="Proteomes" id="UP001352852">
    <property type="component" value="Unassembled WGS sequence"/>
</dbReference>
<dbReference type="PROSITE" id="PS50231">
    <property type="entry name" value="RICIN_B_LECTIN"/>
    <property type="match status" value="1"/>
</dbReference>
<reference evidence="4 5" key="1">
    <citation type="submission" date="2021-06" db="EMBL/GenBank/DDBJ databases">
        <authorList>
            <person name="Palmer J.M."/>
        </authorList>
    </citation>
    <scope>NUCLEOTIDE SEQUENCE [LARGE SCALE GENOMIC DNA]</scope>
    <source>
        <strain evidence="4 5">CL_MEX2019</strain>
        <tissue evidence="4">Muscle</tissue>
    </source>
</reference>
<comment type="caution">
    <text evidence="4">The sequence shown here is derived from an EMBL/GenBank/DDBJ whole genome shotgun (WGS) entry which is preliminary data.</text>
</comment>
<evidence type="ECO:0000313" key="4">
    <source>
        <dbReference type="EMBL" id="MED6266554.1"/>
    </source>
</evidence>
<dbReference type="SMART" id="SM00458">
    <property type="entry name" value="RICIN"/>
    <property type="match status" value="1"/>
</dbReference>
<gene>
    <name evidence="4" type="ORF">CHARACLAT_003236</name>
</gene>
<dbReference type="PANTHER" id="PTHR11818">
    <property type="entry name" value="BETA/GAMMA CRYSTALLIN"/>
    <property type="match status" value="1"/>
</dbReference>
<protein>
    <recommendedName>
        <fullName evidence="3">Beta/gamma crystallin 'Greek key' domain-containing protein</fullName>
    </recommendedName>
</protein>
<evidence type="ECO:0000313" key="5">
    <source>
        <dbReference type="Proteomes" id="UP001352852"/>
    </source>
</evidence>
<comment type="similarity">
    <text evidence="1">Belongs to the beta/gamma-crystallin family.</text>
</comment>
<dbReference type="Gene3D" id="2.80.10.50">
    <property type="match status" value="1"/>
</dbReference>
<evidence type="ECO:0000256" key="1">
    <source>
        <dbReference type="ARBA" id="ARBA00009646"/>
    </source>
</evidence>
<dbReference type="InterPro" id="IPR035992">
    <property type="entry name" value="Ricin_B-like_lectins"/>
</dbReference>
<dbReference type="SUPFAM" id="SSF50370">
    <property type="entry name" value="Ricin B-like lectins"/>
    <property type="match status" value="1"/>
</dbReference>
<dbReference type="InterPro" id="IPR050252">
    <property type="entry name" value="Beta/Gamma-Crystallin"/>
</dbReference>
<dbReference type="EMBL" id="JAHUTJ010008336">
    <property type="protein sequence ID" value="MED6266554.1"/>
    <property type="molecule type" value="Genomic_DNA"/>
</dbReference>
<accession>A0ABU7CV17</accession>